<comment type="subcellular location">
    <subcellularLocation>
        <location evidence="1 11">Golgi apparatus membrane</location>
        <topology evidence="1 11">Single-pass type II membrane protein</topology>
    </subcellularLocation>
</comment>
<keyword evidence="4 13" id="KW-0808">Transferase</keyword>
<comment type="similarity">
    <text evidence="2 11">Belongs to the glycosyltransferase 31 family.</text>
</comment>
<keyword evidence="3 11" id="KW-0328">Glycosyltransferase</keyword>
<evidence type="ECO:0000256" key="9">
    <source>
        <dbReference type="ARBA" id="ARBA00023136"/>
    </source>
</evidence>
<dbReference type="InterPro" id="IPR002659">
    <property type="entry name" value="Glyco_trans_31"/>
</dbReference>
<keyword evidence="10" id="KW-0325">Glycoprotein</keyword>
<accession>A0A023F1E7</accession>
<dbReference type="PANTHER" id="PTHR11214:SF376">
    <property type="entry name" value="HEXOSYLTRANSFERASE"/>
    <property type="match status" value="1"/>
</dbReference>
<feature type="signal peptide" evidence="12">
    <location>
        <begin position="1"/>
        <end position="22"/>
    </location>
</feature>
<protein>
    <recommendedName>
        <fullName evidence="11">Hexosyltransferase</fullName>
        <ecNumber evidence="11">2.4.1.-</ecNumber>
    </recommendedName>
</protein>
<keyword evidence="5" id="KW-0812">Transmembrane</keyword>
<organism evidence="13">
    <name type="scientific">Triatoma infestans</name>
    <name type="common">Assassin bug</name>
    <dbReference type="NCBI Taxonomy" id="30076"/>
    <lineage>
        <taxon>Eukaryota</taxon>
        <taxon>Metazoa</taxon>
        <taxon>Ecdysozoa</taxon>
        <taxon>Arthropoda</taxon>
        <taxon>Hexapoda</taxon>
        <taxon>Insecta</taxon>
        <taxon>Pterygota</taxon>
        <taxon>Neoptera</taxon>
        <taxon>Paraneoptera</taxon>
        <taxon>Hemiptera</taxon>
        <taxon>Heteroptera</taxon>
        <taxon>Panheteroptera</taxon>
        <taxon>Cimicomorpha</taxon>
        <taxon>Reduviidae</taxon>
        <taxon>Triatominae</taxon>
        <taxon>Triatoma</taxon>
    </lineage>
</organism>
<evidence type="ECO:0000256" key="5">
    <source>
        <dbReference type="ARBA" id="ARBA00022692"/>
    </source>
</evidence>
<name>A0A023F1E7_TRIIF</name>
<dbReference type="GO" id="GO:0006493">
    <property type="term" value="P:protein O-linked glycosylation"/>
    <property type="evidence" value="ECO:0007669"/>
    <property type="project" value="TreeGrafter"/>
</dbReference>
<keyword evidence="8 11" id="KW-0333">Golgi apparatus</keyword>
<evidence type="ECO:0000256" key="3">
    <source>
        <dbReference type="ARBA" id="ARBA00022676"/>
    </source>
</evidence>
<keyword evidence="12" id="KW-0732">Signal</keyword>
<keyword evidence="9" id="KW-0472">Membrane</keyword>
<dbReference type="EMBL" id="GBBI01003365">
    <property type="protein sequence ID" value="JAC15347.1"/>
    <property type="molecule type" value="mRNA"/>
</dbReference>
<keyword evidence="7" id="KW-1133">Transmembrane helix</keyword>
<evidence type="ECO:0000256" key="1">
    <source>
        <dbReference type="ARBA" id="ARBA00004323"/>
    </source>
</evidence>
<evidence type="ECO:0000256" key="4">
    <source>
        <dbReference type="ARBA" id="ARBA00022679"/>
    </source>
</evidence>
<dbReference type="EC" id="2.4.1.-" evidence="11"/>
<evidence type="ECO:0000313" key="13">
    <source>
        <dbReference type="EMBL" id="JAC15347.1"/>
    </source>
</evidence>
<feature type="non-terminal residue" evidence="13">
    <location>
        <position position="1"/>
    </location>
</feature>
<reference evidence="13" key="1">
    <citation type="journal article" date="2014" name="PLoS Negl. Trop. Dis.">
        <title>An updated insight into the Sialotranscriptome of Triatoma infestans: developmental stage and geographic variations.</title>
        <authorList>
            <person name="Schwarz A."/>
            <person name="Medrano-Mercado N."/>
            <person name="Schaub G.A."/>
            <person name="Struchiner C.J."/>
            <person name="Bargues M.D."/>
            <person name="Levy M.Z."/>
            <person name="Ribeiro J.M."/>
        </authorList>
    </citation>
    <scope>NUCLEOTIDE SEQUENCE</scope>
    <source>
        <strain evidence="13">Chile</strain>
        <tissue evidence="13">Salivary glands</tissue>
    </source>
</reference>
<evidence type="ECO:0000256" key="6">
    <source>
        <dbReference type="ARBA" id="ARBA00022968"/>
    </source>
</evidence>
<dbReference type="Gene3D" id="3.90.550.50">
    <property type="match status" value="1"/>
</dbReference>
<sequence length="363" mass="41744">CRLVWALTILMVGFLALWQLTGCPGPPTGSVTGSRDHHRRGLPTLSPVKYQPLLPNNVSTVPDPYPVYSLPHTDFSKLIDLDEFSFIKISTPCNHSTTPLIITLVHSAPSHVENRRRIRLTWGQPLDLVFLVGETNSTAEKEILEAEIKEFGDIVQGTFQDTYRNLTYKHIMGLKWVVYHCPGARYILKTDDDIFVNTPYLLEILKNDLSPLGGRRLILCNVMEGVRAKRTYRSKWRVSPLEYPERWYPNYCAGWVILYTPDVAFTLYSAAQRTPYFWIDDVHITGNLVAHTNFTHTNLGELSQIKNEKIEEIINNGGPVEFLFSLLTNKYFVELWDLIMKSEYYNSFQNLVTHRNKFRSTTA</sequence>
<dbReference type="Pfam" id="PF01762">
    <property type="entry name" value="Galactosyl_T"/>
    <property type="match status" value="1"/>
</dbReference>
<keyword evidence="6" id="KW-0735">Signal-anchor</keyword>
<proteinExistence type="evidence at transcript level"/>
<dbReference type="GO" id="GO:0016758">
    <property type="term" value="F:hexosyltransferase activity"/>
    <property type="evidence" value="ECO:0007669"/>
    <property type="project" value="InterPro"/>
</dbReference>
<evidence type="ECO:0000256" key="7">
    <source>
        <dbReference type="ARBA" id="ARBA00022989"/>
    </source>
</evidence>
<feature type="chain" id="PRO_5001515655" description="Hexosyltransferase" evidence="12">
    <location>
        <begin position="23"/>
        <end position="363"/>
    </location>
</feature>
<evidence type="ECO:0000256" key="12">
    <source>
        <dbReference type="SAM" id="SignalP"/>
    </source>
</evidence>
<dbReference type="GO" id="GO:0000139">
    <property type="term" value="C:Golgi membrane"/>
    <property type="evidence" value="ECO:0007669"/>
    <property type="project" value="UniProtKB-SubCell"/>
</dbReference>
<evidence type="ECO:0000256" key="11">
    <source>
        <dbReference type="RuleBase" id="RU363063"/>
    </source>
</evidence>
<evidence type="ECO:0000256" key="2">
    <source>
        <dbReference type="ARBA" id="ARBA00008661"/>
    </source>
</evidence>
<evidence type="ECO:0000256" key="8">
    <source>
        <dbReference type="ARBA" id="ARBA00023034"/>
    </source>
</evidence>
<evidence type="ECO:0000256" key="10">
    <source>
        <dbReference type="ARBA" id="ARBA00023180"/>
    </source>
</evidence>
<dbReference type="FunFam" id="3.90.550.50:FF:000001">
    <property type="entry name" value="Hexosyltransferase"/>
    <property type="match status" value="1"/>
</dbReference>
<dbReference type="PANTHER" id="PTHR11214">
    <property type="entry name" value="BETA-1,3-N-ACETYLGLUCOSAMINYLTRANSFERASE"/>
    <property type="match status" value="1"/>
</dbReference>
<dbReference type="AlphaFoldDB" id="A0A023F1E7"/>